<dbReference type="InterPro" id="IPR002035">
    <property type="entry name" value="VWF_A"/>
</dbReference>
<organism evidence="3 4">
    <name type="scientific">Paenibacillus illinoisensis</name>
    <dbReference type="NCBI Taxonomy" id="59845"/>
    <lineage>
        <taxon>Bacteria</taxon>
        <taxon>Bacillati</taxon>
        <taxon>Bacillota</taxon>
        <taxon>Bacilli</taxon>
        <taxon>Bacillales</taxon>
        <taxon>Paenibacillaceae</taxon>
        <taxon>Paenibacillus</taxon>
    </lineage>
</organism>
<keyword evidence="1" id="KW-0732">Signal</keyword>
<gene>
    <name evidence="3" type="ORF">PIL02S_02543</name>
</gene>
<dbReference type="Proteomes" id="UP000247459">
    <property type="component" value="Unassembled WGS sequence"/>
</dbReference>
<protein>
    <submittedName>
        <fullName evidence="3">von Willebrand factor type A</fullName>
        <ecNumber evidence="3">6.6.1.1</ecNumber>
    </submittedName>
</protein>
<dbReference type="SUPFAM" id="SSF53300">
    <property type="entry name" value="vWA-like"/>
    <property type="match status" value="1"/>
</dbReference>
<dbReference type="InterPro" id="IPR031148">
    <property type="entry name" value="Plexin"/>
</dbReference>
<dbReference type="PANTHER" id="PTHR22625:SF70">
    <property type="entry name" value="PLEXIN A, ISOFORM A"/>
    <property type="match status" value="1"/>
</dbReference>
<dbReference type="SMART" id="SM00429">
    <property type="entry name" value="IPT"/>
    <property type="match status" value="8"/>
</dbReference>
<dbReference type="PROSITE" id="PS50234">
    <property type="entry name" value="VWFA"/>
    <property type="match status" value="1"/>
</dbReference>
<dbReference type="InterPro" id="IPR036465">
    <property type="entry name" value="vWFA_dom_sf"/>
</dbReference>
<dbReference type="Pfam" id="PF00092">
    <property type="entry name" value="VWA"/>
    <property type="match status" value="1"/>
</dbReference>
<evidence type="ECO:0000256" key="1">
    <source>
        <dbReference type="SAM" id="SignalP"/>
    </source>
</evidence>
<dbReference type="SMART" id="SM00327">
    <property type="entry name" value="VWA"/>
    <property type="match status" value="1"/>
</dbReference>
<dbReference type="InterPro" id="IPR014756">
    <property type="entry name" value="Ig_E-set"/>
</dbReference>
<dbReference type="InterPro" id="IPR013783">
    <property type="entry name" value="Ig-like_fold"/>
</dbReference>
<proteinExistence type="predicted"/>
<dbReference type="InterPro" id="IPR002909">
    <property type="entry name" value="IPT_dom"/>
</dbReference>
<feature type="chain" id="PRO_5016130228" evidence="1">
    <location>
        <begin position="28"/>
        <end position="1057"/>
    </location>
</feature>
<dbReference type="AlphaFoldDB" id="A0A2W0CPH9"/>
<keyword evidence="3" id="KW-0436">Ligase</keyword>
<sequence>MSRVRKMFMITLIFLLGISSFPFSSQAATSYVSATKTANPSSILVGGETEVTLNIQGSPPVNVVKPNDVILVIDKSGSMGQEKMNNAKAAAKGFIDLMDLSKHQVGIVDYQSSPSAGVALTNDAKAVKSYIDTIFAGGGTGTASAIDKARELLESHRPEAQPVIVLLTDGDATEAGDGLSAYDYTLKKAEEAKNAGVVFYTIALLDQGTNPETSGPNKLMKDMATTSHHHHFVLGSTGLSDIYAAIVKEIGLASAYDVVVTDIVPDNFEIVPDSYNNNIPKPIVSGNTLTWNFLELKKDTLSFTYKIRQKQGGKNGTFPVTQTGSAITYKDYTGAKQTYRMPSTNVEVKYLPPIITSLTPDKGPLAGGDTVTITGENFLPDAKVYVLGKLITGSTVVNDKEINFTTPVGKQGPVEVKVVNPDSQSAASTFSYYVNPEVTSISPNNGPVDGGTSVKIYGKYFMPGVTVKFGDQKSVVTYNNDTYLFARTPAVQNWGTVDVTFENPDGTSVVVKDGFTYNEPPKITLTGINPAEGLTTGNEEVTLTGTEFKTGMKVYFNSVEVPVGNLTATATQSLKIKTPAWNQPEAVDVKVVSADGKEAVLAKAYTYLAPPPPPAPTIDTVSPNTTRVDQSILTYIDGSNFVLGAKVDIGDTKGIEANFISDKRLRVKTPLATEAASVDVKVTNPDGQFALKSQAFTYQPLPEAPAPTITAVTPGNSAMTGGLLIYIDGSNFQSGIKLDWIESHQVTSINPEFINSNRLRMRVPATTIHGSVDIKVSNPDNKEALKVAAFTYDAPPVYPDPILTSVTPNSGNKSGGGIVDIVGDEFQKGLTVKIGSQEATLYAFVDKTRVRVKVPSVLVAESVDVVVTNPDGKSITLPNAYTYEDAKPEITGLSPSNGPLAGGTLVYIDGRYMENGLTVTFNGTPVNVEYISASRVRIKTPQGAAPGPVDVVVTNPSGASVTTMFTYDLPPVVPAPILSKLSLTSGPVSGGTLIYLDGSNFQSGAKVTVDGNDYEVTYINSTRLRIRMLKVSAPGSVAIKIINPDGQESGTLNYEYK</sequence>
<dbReference type="SUPFAM" id="SSF81296">
    <property type="entry name" value="E set domains"/>
    <property type="match status" value="8"/>
</dbReference>
<dbReference type="GO" id="GO:0016851">
    <property type="term" value="F:magnesium chelatase activity"/>
    <property type="evidence" value="ECO:0007669"/>
    <property type="project" value="UniProtKB-EC"/>
</dbReference>
<name>A0A2W0CPH9_9BACL</name>
<evidence type="ECO:0000313" key="4">
    <source>
        <dbReference type="Proteomes" id="UP000247459"/>
    </source>
</evidence>
<dbReference type="EMBL" id="PRLG01000018">
    <property type="protein sequence ID" value="PYY29578.1"/>
    <property type="molecule type" value="Genomic_DNA"/>
</dbReference>
<dbReference type="Pfam" id="PF01833">
    <property type="entry name" value="TIG"/>
    <property type="match status" value="8"/>
</dbReference>
<evidence type="ECO:0000313" key="3">
    <source>
        <dbReference type="EMBL" id="PYY29578.1"/>
    </source>
</evidence>
<dbReference type="Gene3D" id="2.60.40.10">
    <property type="entry name" value="Immunoglobulins"/>
    <property type="match status" value="8"/>
</dbReference>
<dbReference type="Gene3D" id="3.40.50.410">
    <property type="entry name" value="von Willebrand factor, type A domain"/>
    <property type="match status" value="1"/>
</dbReference>
<dbReference type="CDD" id="cd00102">
    <property type="entry name" value="IPT"/>
    <property type="match status" value="6"/>
</dbReference>
<dbReference type="RefSeq" id="WP_110758648.1">
    <property type="nucleotide sequence ID" value="NZ_PRLG01000018.1"/>
</dbReference>
<accession>A0A2W0CPH9</accession>
<dbReference type="EC" id="6.6.1.1" evidence="3"/>
<dbReference type="GO" id="GO:0017154">
    <property type="term" value="F:semaphorin receptor activity"/>
    <property type="evidence" value="ECO:0007669"/>
    <property type="project" value="InterPro"/>
</dbReference>
<comment type="caution">
    <text evidence="3">The sequence shown here is derived from an EMBL/GenBank/DDBJ whole genome shotgun (WGS) entry which is preliminary data.</text>
</comment>
<dbReference type="PANTHER" id="PTHR22625">
    <property type="entry name" value="PLEXIN"/>
    <property type="match status" value="1"/>
</dbReference>
<dbReference type="OrthoDB" id="1656124at2"/>
<evidence type="ECO:0000259" key="2">
    <source>
        <dbReference type="PROSITE" id="PS50234"/>
    </source>
</evidence>
<feature type="signal peptide" evidence="1">
    <location>
        <begin position="1"/>
        <end position="27"/>
    </location>
</feature>
<feature type="domain" description="VWFA" evidence="2">
    <location>
        <begin position="68"/>
        <end position="250"/>
    </location>
</feature>
<reference evidence="3 4" key="1">
    <citation type="submission" date="2018-01" db="EMBL/GenBank/DDBJ databases">
        <title>Genome sequence of the PGP bacterium Paenibacillus illinoisensis E3.</title>
        <authorList>
            <person name="Rolli E."/>
            <person name="Marasco R."/>
            <person name="Bessem C."/>
            <person name="Michoud G."/>
            <person name="Gaiarsa S."/>
            <person name="Borin S."/>
            <person name="Daffonchio D."/>
        </authorList>
    </citation>
    <scope>NUCLEOTIDE SEQUENCE [LARGE SCALE GENOMIC DNA]</scope>
    <source>
        <strain evidence="3 4">E3</strain>
    </source>
</reference>
<dbReference type="CDD" id="cd00198">
    <property type="entry name" value="vWFA"/>
    <property type="match status" value="1"/>
</dbReference>